<evidence type="ECO:0000313" key="4">
    <source>
        <dbReference type="Proteomes" id="UP001162131"/>
    </source>
</evidence>
<feature type="compositionally biased region" description="Basic and acidic residues" evidence="2">
    <location>
        <begin position="1"/>
        <end position="13"/>
    </location>
</feature>
<name>A0AAU9ISL6_9CILI</name>
<sequence length="227" mass="26154">MGCVETREHKVVESKSAQTEEESTNLPTFYSFASTLETTKDARFTSDTQTSTNLLEEELTALKLEKKSLEHTILALSDQAKLYEAKSEALQQSILSLSQEVEKLKNSQLLCENENKTQKEKILELNDTMKKRSEEYNQLLANAYDNSKNDKIAIEDLKRKNFELEKTNKVSNFTMIKSLQHEIEQSNKEEKLRFIKGIKAGSFSFGSKEELRRNWRSGILIEEEDTI</sequence>
<keyword evidence="1" id="KW-0175">Coiled coil</keyword>
<feature type="coiled-coil region" evidence="1">
    <location>
        <begin position="52"/>
        <end position="142"/>
    </location>
</feature>
<feature type="region of interest" description="Disordered" evidence="2">
    <location>
        <begin position="1"/>
        <end position="24"/>
    </location>
</feature>
<reference evidence="3" key="1">
    <citation type="submission" date="2021-09" db="EMBL/GenBank/DDBJ databases">
        <authorList>
            <consortium name="AG Swart"/>
            <person name="Singh M."/>
            <person name="Singh A."/>
            <person name="Seah K."/>
            <person name="Emmerich C."/>
        </authorList>
    </citation>
    <scope>NUCLEOTIDE SEQUENCE</scope>
    <source>
        <strain evidence="3">ATCC30299</strain>
    </source>
</reference>
<dbReference type="EMBL" id="CAJZBQ010000015">
    <property type="protein sequence ID" value="CAG9316207.1"/>
    <property type="molecule type" value="Genomic_DNA"/>
</dbReference>
<dbReference type="Proteomes" id="UP001162131">
    <property type="component" value="Unassembled WGS sequence"/>
</dbReference>
<accession>A0AAU9ISL6</accession>
<comment type="caution">
    <text evidence="3">The sequence shown here is derived from an EMBL/GenBank/DDBJ whole genome shotgun (WGS) entry which is preliminary data.</text>
</comment>
<protein>
    <submittedName>
        <fullName evidence="3">Uncharacterized protein</fullName>
    </submittedName>
</protein>
<organism evidence="3 4">
    <name type="scientific">Blepharisma stoltei</name>
    <dbReference type="NCBI Taxonomy" id="1481888"/>
    <lineage>
        <taxon>Eukaryota</taxon>
        <taxon>Sar</taxon>
        <taxon>Alveolata</taxon>
        <taxon>Ciliophora</taxon>
        <taxon>Postciliodesmatophora</taxon>
        <taxon>Heterotrichea</taxon>
        <taxon>Heterotrichida</taxon>
        <taxon>Blepharismidae</taxon>
        <taxon>Blepharisma</taxon>
    </lineage>
</organism>
<evidence type="ECO:0000256" key="1">
    <source>
        <dbReference type="SAM" id="Coils"/>
    </source>
</evidence>
<evidence type="ECO:0000313" key="3">
    <source>
        <dbReference type="EMBL" id="CAG9316207.1"/>
    </source>
</evidence>
<proteinExistence type="predicted"/>
<gene>
    <name evidence="3" type="ORF">BSTOLATCC_MIC15644</name>
</gene>
<keyword evidence="4" id="KW-1185">Reference proteome</keyword>
<dbReference type="AlphaFoldDB" id="A0AAU9ISL6"/>
<evidence type="ECO:0000256" key="2">
    <source>
        <dbReference type="SAM" id="MobiDB-lite"/>
    </source>
</evidence>